<sequence>MKFPTSIVTAEVSNPTGNTVSNAGFYYGTNPEPSNLDKTITGKISGSSLSASLNISGLEKNTDYFIRPFAIRGGASFFGDSHKFKRNSVIEIGAVKVSDTAIAVIGTTFTQSFFSNITALGYCVTTTPHYSLENCRFNAENSKFQNGVKNFPKTIPLYGLNPNTTYYATAYVRDEAEIYLNGTVQFKTLPSNHTVSEASP</sequence>
<dbReference type="EMBL" id="MABE01000550">
    <property type="protein sequence ID" value="OUS39516.1"/>
    <property type="molecule type" value="Genomic_DNA"/>
</dbReference>
<reference evidence="2" key="1">
    <citation type="journal article" date="2017" name="Proc. Natl. Acad. Sci. U.S.A.">
        <title>Simulation of Deepwater Horizon oil plume reveals substrate specialization within a complex community of hydrocarbon degraders.</title>
        <authorList>
            <person name="Hu P."/>
            <person name="Dubinsky E.A."/>
            <person name="Probst A.J."/>
            <person name="Wang J."/>
            <person name="Sieber C.M.K."/>
            <person name="Tom L.M."/>
            <person name="Gardinali P."/>
            <person name="Banfield J.F."/>
            <person name="Atlas R.M."/>
            <person name="Andersen G.L."/>
        </authorList>
    </citation>
    <scope>NUCLEOTIDE SEQUENCE [LARGE SCALE GENOMIC DNA]</scope>
</reference>
<gene>
    <name evidence="1" type="ORF">A9R00_09480</name>
</gene>
<evidence type="ECO:0000313" key="1">
    <source>
        <dbReference type="EMBL" id="OUS39516.1"/>
    </source>
</evidence>
<dbReference type="Proteomes" id="UP000227088">
    <property type="component" value="Unassembled WGS sequence"/>
</dbReference>
<accession>A0A1Y5HQD9</accession>
<proteinExistence type="predicted"/>
<evidence type="ECO:0000313" key="2">
    <source>
        <dbReference type="Proteomes" id="UP000227088"/>
    </source>
</evidence>
<dbReference type="AlphaFoldDB" id="A0A1Y5HQD9"/>
<name>A0A1Y5HQD9_OLEAN</name>
<protein>
    <recommendedName>
        <fullName evidence="3">Fibronectin type-III domain-containing protein</fullName>
    </recommendedName>
</protein>
<organism evidence="1 2">
    <name type="scientific">Oleispira antarctica</name>
    <dbReference type="NCBI Taxonomy" id="188908"/>
    <lineage>
        <taxon>Bacteria</taxon>
        <taxon>Pseudomonadati</taxon>
        <taxon>Pseudomonadota</taxon>
        <taxon>Gammaproteobacteria</taxon>
        <taxon>Oceanospirillales</taxon>
        <taxon>Oceanospirillaceae</taxon>
        <taxon>Oleispira</taxon>
    </lineage>
</organism>
<evidence type="ECO:0008006" key="3">
    <source>
        <dbReference type="Google" id="ProtNLM"/>
    </source>
</evidence>
<comment type="caution">
    <text evidence="1">The sequence shown here is derived from an EMBL/GenBank/DDBJ whole genome shotgun (WGS) entry which is preliminary data.</text>
</comment>